<dbReference type="PROSITE" id="PS00041">
    <property type="entry name" value="HTH_ARAC_FAMILY_1"/>
    <property type="match status" value="1"/>
</dbReference>
<dbReference type="EMBL" id="LMTZ01000092">
    <property type="protein sequence ID" value="KST66954.1"/>
    <property type="molecule type" value="Genomic_DNA"/>
</dbReference>
<protein>
    <submittedName>
        <fullName evidence="6">AraC family transcriptional regulator</fullName>
    </submittedName>
</protein>
<dbReference type="InterPro" id="IPR018060">
    <property type="entry name" value="HTH_AraC"/>
</dbReference>
<keyword evidence="2" id="KW-0238">DNA-binding</keyword>
<dbReference type="InterPro" id="IPR018062">
    <property type="entry name" value="HTH_AraC-typ_CS"/>
</dbReference>
<dbReference type="PROSITE" id="PS01124">
    <property type="entry name" value="HTH_ARAC_FAMILY_2"/>
    <property type="match status" value="1"/>
</dbReference>
<gene>
    <name evidence="5" type="ORF">BC008_27575</name>
    <name evidence="6" type="ORF">BC008_28605</name>
</gene>
<dbReference type="SUPFAM" id="SSF46689">
    <property type="entry name" value="Homeodomain-like"/>
    <property type="match status" value="2"/>
</dbReference>
<evidence type="ECO:0000256" key="1">
    <source>
        <dbReference type="ARBA" id="ARBA00023015"/>
    </source>
</evidence>
<reference evidence="6 7" key="1">
    <citation type="journal article" date="2015" name="Genome Announc.">
        <title>Draft Genome of the Euendolithic (true boring) Cyanobacterium Mastigocoleus testarum strain BC008.</title>
        <authorList>
            <person name="Guida B.S."/>
            <person name="Garcia-Pichel F."/>
        </authorList>
    </citation>
    <scope>NUCLEOTIDE SEQUENCE [LARGE SCALE GENOMIC DNA]</scope>
    <source>
        <strain evidence="6 7">BC008</strain>
    </source>
</reference>
<feature type="domain" description="HTH araC/xylS-type" evidence="4">
    <location>
        <begin position="195"/>
        <end position="295"/>
    </location>
</feature>
<dbReference type="EMBL" id="LMTZ01000090">
    <property type="protein sequence ID" value="KST67157.1"/>
    <property type="molecule type" value="Genomic_DNA"/>
</dbReference>
<proteinExistence type="predicted"/>
<name>A0A0V7ZR76_9CYAN</name>
<dbReference type="AlphaFoldDB" id="A0A0V7ZR76"/>
<organism evidence="6 7">
    <name type="scientific">Mastigocoleus testarum BC008</name>
    <dbReference type="NCBI Taxonomy" id="371196"/>
    <lineage>
        <taxon>Bacteria</taxon>
        <taxon>Bacillati</taxon>
        <taxon>Cyanobacteriota</taxon>
        <taxon>Cyanophyceae</taxon>
        <taxon>Nostocales</taxon>
        <taxon>Hapalosiphonaceae</taxon>
        <taxon>Mastigocoleus</taxon>
    </lineage>
</organism>
<dbReference type="InterPro" id="IPR020449">
    <property type="entry name" value="Tscrpt_reg_AraC-type_HTH"/>
</dbReference>
<dbReference type="GO" id="GO:0003700">
    <property type="term" value="F:DNA-binding transcription factor activity"/>
    <property type="evidence" value="ECO:0007669"/>
    <property type="project" value="InterPro"/>
</dbReference>
<evidence type="ECO:0000256" key="3">
    <source>
        <dbReference type="ARBA" id="ARBA00023163"/>
    </source>
</evidence>
<sequence>MLAFCPNSQTVSDKEHPVHLHLLESFNAGWSGLQLIHEIEPADEIPQTYLGQHFIAIALGDFRASYMLGGTWHHVDYTKGDIAIIPANQPFPRTQVDRKVELLELFLSPIAFERINCELLDIDRIELVPQWYLRDPLIEHMGLALKTELELGGADSRFYADSMTNALSVHLLSRYSTRTQEIKSYTGGLPKAQLRKIIDYIEENLDQNLTLTSLSKLIHITPNYFASLFKESTGITVHQYVMGCRIEKAKKLLRRRDLNLKIIEICQQVGFQNQSHFTRVFRQYTATTPKVYRNNFH</sequence>
<accession>A0A0V7ZR76</accession>
<dbReference type="GO" id="GO:0043565">
    <property type="term" value="F:sequence-specific DNA binding"/>
    <property type="evidence" value="ECO:0007669"/>
    <property type="project" value="InterPro"/>
</dbReference>
<evidence type="ECO:0000256" key="2">
    <source>
        <dbReference type="ARBA" id="ARBA00023125"/>
    </source>
</evidence>
<dbReference type="SMART" id="SM00342">
    <property type="entry name" value="HTH_ARAC"/>
    <property type="match status" value="1"/>
</dbReference>
<evidence type="ECO:0000313" key="5">
    <source>
        <dbReference type="EMBL" id="KST66954.1"/>
    </source>
</evidence>
<evidence type="ECO:0000259" key="4">
    <source>
        <dbReference type="PROSITE" id="PS01124"/>
    </source>
</evidence>
<dbReference type="Gene3D" id="1.10.10.60">
    <property type="entry name" value="Homeodomain-like"/>
    <property type="match status" value="2"/>
</dbReference>
<dbReference type="PRINTS" id="PR00032">
    <property type="entry name" value="HTHARAC"/>
</dbReference>
<evidence type="ECO:0000313" key="7">
    <source>
        <dbReference type="Proteomes" id="UP000053372"/>
    </source>
</evidence>
<evidence type="ECO:0000313" key="6">
    <source>
        <dbReference type="EMBL" id="KST67157.1"/>
    </source>
</evidence>
<dbReference type="InterPro" id="IPR050204">
    <property type="entry name" value="AraC_XylS_family_regulators"/>
</dbReference>
<dbReference type="Proteomes" id="UP000053372">
    <property type="component" value="Unassembled WGS sequence"/>
</dbReference>
<dbReference type="Pfam" id="PF12833">
    <property type="entry name" value="HTH_18"/>
    <property type="match status" value="1"/>
</dbReference>
<dbReference type="PANTHER" id="PTHR46796:SF6">
    <property type="entry name" value="ARAC SUBFAMILY"/>
    <property type="match status" value="1"/>
</dbReference>
<keyword evidence="1" id="KW-0805">Transcription regulation</keyword>
<keyword evidence="3" id="KW-0804">Transcription</keyword>
<dbReference type="PANTHER" id="PTHR46796">
    <property type="entry name" value="HTH-TYPE TRANSCRIPTIONAL ACTIVATOR RHAS-RELATED"/>
    <property type="match status" value="1"/>
</dbReference>
<keyword evidence="7" id="KW-1185">Reference proteome</keyword>
<dbReference type="InterPro" id="IPR009057">
    <property type="entry name" value="Homeodomain-like_sf"/>
</dbReference>
<comment type="caution">
    <text evidence="6">The sequence shown here is derived from an EMBL/GenBank/DDBJ whole genome shotgun (WGS) entry which is preliminary data.</text>
</comment>